<dbReference type="Proteomes" id="UP000005396">
    <property type="component" value="Unassembled WGS sequence"/>
</dbReference>
<organism evidence="1 2">
    <name type="scientific">Enterocloster bolteae (strain ATCC BAA-613 / DSM 15670 / CCUG 46953 / JCM 12243 / WAL 16351)</name>
    <name type="common">Clostridium bolteae</name>
    <dbReference type="NCBI Taxonomy" id="411902"/>
    <lineage>
        <taxon>Bacteria</taxon>
        <taxon>Bacillati</taxon>
        <taxon>Bacillota</taxon>
        <taxon>Clostridia</taxon>
        <taxon>Lachnospirales</taxon>
        <taxon>Lachnospiraceae</taxon>
        <taxon>Enterocloster</taxon>
    </lineage>
</organism>
<dbReference type="AlphaFoldDB" id="A8S1X4"/>
<dbReference type="PaxDb" id="411902-CLOBOL_06200"/>
<evidence type="ECO:0000313" key="1">
    <source>
        <dbReference type="EMBL" id="EDP13635.1"/>
    </source>
</evidence>
<gene>
    <name evidence="1" type="ORF">CLOBOL_06200</name>
</gene>
<dbReference type="EMBL" id="ABCC02000047">
    <property type="protein sequence ID" value="EDP13635.1"/>
    <property type="molecule type" value="Genomic_DNA"/>
</dbReference>
<name>A8S1X4_ENTBW</name>
<reference evidence="1 2" key="2">
    <citation type="submission" date="2007-09" db="EMBL/GenBank/DDBJ databases">
        <title>Draft genome sequence of Clostridium bolteae (ATCC BAA-613).</title>
        <authorList>
            <person name="Sudarsanam P."/>
            <person name="Ley R."/>
            <person name="Guruge J."/>
            <person name="Turnbaugh P.J."/>
            <person name="Mahowald M."/>
            <person name="Liep D."/>
            <person name="Gordon J."/>
        </authorList>
    </citation>
    <scope>NUCLEOTIDE SEQUENCE [LARGE SCALE GENOMIC DNA]</scope>
    <source>
        <strain evidence="2">ATCC BAA-613 / DSM 15670 / CCUG 46953 / JCM 12243 / WAL 16351</strain>
    </source>
</reference>
<evidence type="ECO:0000313" key="2">
    <source>
        <dbReference type="Proteomes" id="UP000005396"/>
    </source>
</evidence>
<sequence>MWEFERLEYIDGPSEKKVVDVAGTLPYYDGIALCVAADDETDAVNREEPTV</sequence>
<dbReference type="HOGENOM" id="CLU_3097309_0_0_9"/>
<accession>A8S1X4</accession>
<proteinExistence type="predicted"/>
<reference evidence="1 2" key="1">
    <citation type="submission" date="2007-08" db="EMBL/GenBank/DDBJ databases">
        <authorList>
            <person name="Fulton L."/>
            <person name="Clifton S."/>
            <person name="Fulton B."/>
            <person name="Xu J."/>
            <person name="Minx P."/>
            <person name="Pepin K.H."/>
            <person name="Johnson M."/>
            <person name="Thiruvilangam P."/>
            <person name="Bhonagiri V."/>
            <person name="Nash W.E."/>
            <person name="Mardis E.R."/>
            <person name="Wilson R.K."/>
        </authorList>
    </citation>
    <scope>NUCLEOTIDE SEQUENCE [LARGE SCALE GENOMIC DNA]</scope>
    <source>
        <strain evidence="2">ATCC BAA-613 / DSM 15670 / CCUG 46953 / JCM 12243 / WAL 16351</strain>
    </source>
</reference>
<comment type="caution">
    <text evidence="1">The sequence shown here is derived from an EMBL/GenBank/DDBJ whole genome shotgun (WGS) entry which is preliminary data.</text>
</comment>
<protein>
    <submittedName>
        <fullName evidence="1">Uncharacterized protein</fullName>
    </submittedName>
</protein>